<evidence type="ECO:0000256" key="1">
    <source>
        <dbReference type="ARBA" id="ARBA00001911"/>
    </source>
</evidence>
<evidence type="ECO:0000256" key="3">
    <source>
        <dbReference type="ARBA" id="ARBA00023027"/>
    </source>
</evidence>
<dbReference type="AlphaFoldDB" id="A0A0D2KG79"/>
<protein>
    <recommendedName>
        <fullName evidence="7">Deoxyhypusine synthase</fullName>
    </recommendedName>
</protein>
<sequence>MAQQQQGALPPSATEAVLVPTETLPDGPVIRGYDFNAGRDLDGLMGALLTSGFQASALGQAVVEANRMIDWRLSDEPVGPSTDPEHADPAFRAATRTKIYLGYTSERRHR</sequence>
<evidence type="ECO:0008006" key="7">
    <source>
        <dbReference type="Google" id="ProtNLM"/>
    </source>
</evidence>
<evidence type="ECO:0000256" key="4">
    <source>
        <dbReference type="SAM" id="MobiDB-lite"/>
    </source>
</evidence>
<proteinExistence type="inferred from homology"/>
<dbReference type="OrthoDB" id="294378at2759"/>
<dbReference type="InterPro" id="IPR002773">
    <property type="entry name" value="Deoxyhypusine_synthase"/>
</dbReference>
<dbReference type="SUPFAM" id="SSF52467">
    <property type="entry name" value="DHS-like NAD/FAD-binding domain"/>
    <property type="match status" value="1"/>
</dbReference>
<accession>A0A0D2KG79</accession>
<dbReference type="GO" id="GO:0005737">
    <property type="term" value="C:cytoplasm"/>
    <property type="evidence" value="ECO:0007669"/>
    <property type="project" value="TreeGrafter"/>
</dbReference>
<evidence type="ECO:0000313" key="5">
    <source>
        <dbReference type="EMBL" id="KIY94873.1"/>
    </source>
</evidence>
<evidence type="ECO:0000313" key="6">
    <source>
        <dbReference type="Proteomes" id="UP000054498"/>
    </source>
</evidence>
<dbReference type="PANTHER" id="PTHR11703:SF0">
    <property type="entry name" value="DEOXYHYPUSINE SYNTHASE"/>
    <property type="match status" value="1"/>
</dbReference>
<dbReference type="KEGG" id="mng:MNEG_13091"/>
<name>A0A0D2KG79_9CHLO</name>
<dbReference type="GeneID" id="25730519"/>
<dbReference type="EMBL" id="KK103836">
    <property type="protein sequence ID" value="KIY94873.1"/>
    <property type="molecule type" value="Genomic_DNA"/>
</dbReference>
<dbReference type="Proteomes" id="UP000054498">
    <property type="component" value="Unassembled WGS sequence"/>
</dbReference>
<keyword evidence="3" id="KW-0520">NAD</keyword>
<reference evidence="5 6" key="1">
    <citation type="journal article" date="2013" name="BMC Genomics">
        <title>Reconstruction of the lipid metabolism for the microalga Monoraphidium neglectum from its genome sequence reveals characteristics suitable for biofuel production.</title>
        <authorList>
            <person name="Bogen C."/>
            <person name="Al-Dilaimi A."/>
            <person name="Albersmeier A."/>
            <person name="Wichmann J."/>
            <person name="Grundmann M."/>
            <person name="Rupp O."/>
            <person name="Lauersen K.J."/>
            <person name="Blifernez-Klassen O."/>
            <person name="Kalinowski J."/>
            <person name="Goesmann A."/>
            <person name="Mussgnug J.H."/>
            <person name="Kruse O."/>
        </authorList>
    </citation>
    <scope>NUCLEOTIDE SEQUENCE [LARGE SCALE GENOMIC DNA]</scope>
    <source>
        <strain evidence="5 6">SAG 48.87</strain>
    </source>
</reference>
<dbReference type="InterPro" id="IPR029035">
    <property type="entry name" value="DHS-like_NAD/FAD-binding_dom"/>
</dbReference>
<dbReference type="InterPro" id="IPR036982">
    <property type="entry name" value="Deoxyhypusine_synthase_sf"/>
</dbReference>
<gene>
    <name evidence="5" type="ORF">MNEG_13091</name>
</gene>
<comment type="similarity">
    <text evidence="2">Belongs to the deoxyhypusine synthase family.</text>
</comment>
<dbReference type="RefSeq" id="XP_013893893.1">
    <property type="nucleotide sequence ID" value="XM_014038439.1"/>
</dbReference>
<keyword evidence="6" id="KW-1185">Reference proteome</keyword>
<dbReference type="PANTHER" id="PTHR11703">
    <property type="entry name" value="DEOXYHYPUSINE SYNTHASE"/>
    <property type="match status" value="1"/>
</dbReference>
<comment type="cofactor">
    <cofactor evidence="1">
        <name>NAD(+)</name>
        <dbReference type="ChEBI" id="CHEBI:57540"/>
    </cofactor>
</comment>
<dbReference type="GO" id="GO:0034038">
    <property type="term" value="F:deoxyhypusine synthase activity"/>
    <property type="evidence" value="ECO:0007669"/>
    <property type="project" value="TreeGrafter"/>
</dbReference>
<organism evidence="5 6">
    <name type="scientific">Monoraphidium neglectum</name>
    <dbReference type="NCBI Taxonomy" id="145388"/>
    <lineage>
        <taxon>Eukaryota</taxon>
        <taxon>Viridiplantae</taxon>
        <taxon>Chlorophyta</taxon>
        <taxon>core chlorophytes</taxon>
        <taxon>Chlorophyceae</taxon>
        <taxon>CS clade</taxon>
        <taxon>Sphaeropleales</taxon>
        <taxon>Selenastraceae</taxon>
        <taxon>Monoraphidium</taxon>
    </lineage>
</organism>
<evidence type="ECO:0000256" key="2">
    <source>
        <dbReference type="ARBA" id="ARBA00009892"/>
    </source>
</evidence>
<feature type="region of interest" description="Disordered" evidence="4">
    <location>
        <begin position="1"/>
        <end position="20"/>
    </location>
</feature>
<dbReference type="Gene3D" id="3.40.910.10">
    <property type="entry name" value="Deoxyhypusine synthase"/>
    <property type="match status" value="1"/>
</dbReference>
<dbReference type="STRING" id="145388.A0A0D2KG79"/>